<gene>
    <name evidence="3" type="ORF">PHPALM_4951</name>
</gene>
<dbReference type="InterPro" id="IPR001849">
    <property type="entry name" value="PH_domain"/>
</dbReference>
<reference evidence="3 4" key="1">
    <citation type="journal article" date="2017" name="Genome Biol. Evol.">
        <title>Phytophthora megakarya and P. palmivora, closely related causal agents of cacao black pod rot, underwent increases in genome sizes and gene numbers by different mechanisms.</title>
        <authorList>
            <person name="Ali S.S."/>
            <person name="Shao J."/>
            <person name="Lary D.J."/>
            <person name="Kronmiller B."/>
            <person name="Shen D."/>
            <person name="Strem M.D."/>
            <person name="Amoako-Attah I."/>
            <person name="Akrofi A.Y."/>
            <person name="Begoude B.A."/>
            <person name="Ten Hoopen G.M."/>
            <person name="Coulibaly K."/>
            <person name="Kebe B.I."/>
            <person name="Melnick R.L."/>
            <person name="Guiltinan M.J."/>
            <person name="Tyler B.M."/>
            <person name="Meinhardt L.W."/>
            <person name="Bailey B.A."/>
        </authorList>
    </citation>
    <scope>NUCLEOTIDE SEQUENCE [LARGE SCALE GENOMIC DNA]</scope>
    <source>
        <strain evidence="4">sbr112.9</strain>
    </source>
</reference>
<dbReference type="OrthoDB" id="129532at2759"/>
<protein>
    <recommendedName>
        <fullName evidence="2">PH domain-containing protein</fullName>
    </recommendedName>
</protein>
<evidence type="ECO:0000313" key="3">
    <source>
        <dbReference type="EMBL" id="POM77637.1"/>
    </source>
</evidence>
<dbReference type="Proteomes" id="UP000237271">
    <property type="component" value="Unassembled WGS sequence"/>
</dbReference>
<dbReference type="EMBL" id="NCKW01002435">
    <property type="protein sequence ID" value="POM77637.1"/>
    <property type="molecule type" value="Genomic_DNA"/>
</dbReference>
<keyword evidence="4" id="KW-1185">Reference proteome</keyword>
<dbReference type="AlphaFoldDB" id="A0A2P4YIL2"/>
<evidence type="ECO:0000256" key="1">
    <source>
        <dbReference type="SAM" id="MobiDB-lite"/>
    </source>
</evidence>
<proteinExistence type="predicted"/>
<sequence>MTGLDCPMQIKALNLFWHKAELRLVEQPEPEAPVFAISRPTLFGGREEFILQYPARLEPPSERDIARHRFTVRHGKKRRSFQAPDASTFDTWLSALEQVLEPKTETEHFSTPSTTTSNATTATSSQGRATNATNSLGRVSTAGSAGTRVSSRGWANSTLDSDINSHSSQPRAPALRLTLERPCFTRDPNNLKLIRLHRPASTITGAEGDEDKLDVIEADPEVEVEPEVAVTKLTELTDNEDDLLTVEVVPSLMTVASSSDNPVDNYDEVSSDVEPLVGEYFEFGDECVFRIDEEINSEVITGNGALVDALASEQTCLDDDNDIAITGKIDSEVKEWSAAVVETNAISTATCTESTESIDPEVASSHEACVGTCSSNQTLVASTTTRSTTLKTKHNWVPLDPNNSKLIWVRCSVAADVKSASRSNSKRKPIKPVRRWVPLDPSSTRLLWIRRVDHAAARIESRYKATSSTRKWAPLDPENSKFIWVQRSVAPVDGVAIPKADSSSSRLYRHDKQRRH</sequence>
<comment type="caution">
    <text evidence="3">The sequence shown here is derived from an EMBL/GenBank/DDBJ whole genome shotgun (WGS) entry which is preliminary data.</text>
</comment>
<dbReference type="PROSITE" id="PS50003">
    <property type="entry name" value="PH_DOMAIN"/>
    <property type="match status" value="1"/>
</dbReference>
<feature type="compositionally biased region" description="Polar residues" evidence="1">
    <location>
        <begin position="126"/>
        <end position="153"/>
    </location>
</feature>
<organism evidence="3 4">
    <name type="scientific">Phytophthora palmivora</name>
    <dbReference type="NCBI Taxonomy" id="4796"/>
    <lineage>
        <taxon>Eukaryota</taxon>
        <taxon>Sar</taxon>
        <taxon>Stramenopiles</taxon>
        <taxon>Oomycota</taxon>
        <taxon>Peronosporomycetes</taxon>
        <taxon>Peronosporales</taxon>
        <taxon>Peronosporaceae</taxon>
        <taxon>Phytophthora</taxon>
    </lineage>
</organism>
<feature type="region of interest" description="Disordered" evidence="1">
    <location>
        <begin position="103"/>
        <end position="153"/>
    </location>
</feature>
<evidence type="ECO:0000313" key="4">
    <source>
        <dbReference type="Proteomes" id="UP000237271"/>
    </source>
</evidence>
<evidence type="ECO:0000259" key="2">
    <source>
        <dbReference type="PROSITE" id="PS50003"/>
    </source>
</evidence>
<accession>A0A2P4YIL2</accession>
<name>A0A2P4YIL2_9STRA</name>
<feature type="compositionally biased region" description="Low complexity" evidence="1">
    <location>
        <begin position="110"/>
        <end position="125"/>
    </location>
</feature>
<feature type="domain" description="PH" evidence="2">
    <location>
        <begin position="1"/>
        <end position="101"/>
    </location>
</feature>